<sequence length="464" mass="54127">MEEKAYILNSFEKMVVNATKCGDYLVMGTCFFDNKKSNSRLDKNLFLSALKVLQKRHEILRSYLKVSGLDMYFVPHDQDVSSKISLNWLDLTNEQASREKLMSETAEFNSILFPSEEKHLLWRAQVIEYKKDDKFSYILNFVFLAIADGMYSSSILVETVGILNRLMDGRPIEEENIQISENMNIMCDKRGLWKEHHSEMVKKMAQRDIAKFNLSPELRTGEDGFQVDMFYIDSDKSNQIMTFSKKNKIRLTSYFYTASFYALKKLYDENNIAFPSRITCELPVCLRFRYQPEMEFKECRLHTTMVMFSSEMDKFGKFSNFWQDGQYLHGLILENTSSETGTLFSLSHNDDLEEYNRVFYRSENLSKVRETLSSQVMSDLAVSNLGPYVDKHVKEEDGNFEISEMYCTDPVNSNPCISCGLIIHLIYWKGKIMIDLGANKFLMGSKFFKRYKQLLLDVIDETLV</sequence>
<dbReference type="Proteomes" id="UP000276133">
    <property type="component" value="Unassembled WGS sequence"/>
</dbReference>
<comment type="caution">
    <text evidence="1">The sequence shown here is derived from an EMBL/GenBank/DDBJ whole genome shotgun (WGS) entry which is preliminary data.</text>
</comment>
<accession>A0A3M7PMQ2</accession>
<dbReference type="InterPro" id="IPR023213">
    <property type="entry name" value="CAT-like_dom_sf"/>
</dbReference>
<dbReference type="PANTHER" id="PTHR28037:SF1">
    <property type="entry name" value="ALCOHOL O-ACETYLTRANSFERASE 1-RELATED"/>
    <property type="match status" value="1"/>
</dbReference>
<dbReference type="Gene3D" id="3.30.559.10">
    <property type="entry name" value="Chloramphenicol acetyltransferase-like domain"/>
    <property type="match status" value="1"/>
</dbReference>
<organism evidence="1 2">
    <name type="scientific">Brachionus plicatilis</name>
    <name type="common">Marine rotifer</name>
    <name type="synonym">Brachionus muelleri</name>
    <dbReference type="NCBI Taxonomy" id="10195"/>
    <lineage>
        <taxon>Eukaryota</taxon>
        <taxon>Metazoa</taxon>
        <taxon>Spiralia</taxon>
        <taxon>Gnathifera</taxon>
        <taxon>Rotifera</taxon>
        <taxon>Eurotatoria</taxon>
        <taxon>Monogononta</taxon>
        <taxon>Pseudotrocha</taxon>
        <taxon>Ploima</taxon>
        <taxon>Brachionidae</taxon>
        <taxon>Brachionus</taxon>
    </lineage>
</organism>
<evidence type="ECO:0008006" key="3">
    <source>
        <dbReference type="Google" id="ProtNLM"/>
    </source>
</evidence>
<dbReference type="OrthoDB" id="10338123at2759"/>
<name>A0A3M7PMQ2_BRAPC</name>
<protein>
    <recommendedName>
        <fullName evidence="3">Condensation domain-containing protein</fullName>
    </recommendedName>
</protein>
<evidence type="ECO:0000313" key="2">
    <source>
        <dbReference type="Proteomes" id="UP000276133"/>
    </source>
</evidence>
<keyword evidence="2" id="KW-1185">Reference proteome</keyword>
<dbReference type="InterPro" id="IPR052058">
    <property type="entry name" value="Alcohol_O-acetyltransferase"/>
</dbReference>
<dbReference type="Gene3D" id="3.30.559.30">
    <property type="entry name" value="Nonribosomal peptide synthetase, condensation domain"/>
    <property type="match status" value="1"/>
</dbReference>
<reference evidence="1 2" key="1">
    <citation type="journal article" date="2018" name="Sci. Rep.">
        <title>Genomic signatures of local adaptation to the degree of environmental predictability in rotifers.</title>
        <authorList>
            <person name="Franch-Gras L."/>
            <person name="Hahn C."/>
            <person name="Garcia-Roger E.M."/>
            <person name="Carmona M.J."/>
            <person name="Serra M."/>
            <person name="Gomez A."/>
        </authorList>
    </citation>
    <scope>NUCLEOTIDE SEQUENCE [LARGE SCALE GENOMIC DNA]</scope>
    <source>
        <strain evidence="1">HYR1</strain>
    </source>
</reference>
<dbReference type="AlphaFoldDB" id="A0A3M7PMQ2"/>
<dbReference type="EMBL" id="REGN01009783">
    <property type="protein sequence ID" value="RNA00383.1"/>
    <property type="molecule type" value="Genomic_DNA"/>
</dbReference>
<dbReference type="PANTHER" id="PTHR28037">
    <property type="entry name" value="ALCOHOL O-ACETYLTRANSFERASE 1-RELATED"/>
    <property type="match status" value="1"/>
</dbReference>
<dbReference type="SUPFAM" id="SSF52777">
    <property type="entry name" value="CoA-dependent acyltransferases"/>
    <property type="match status" value="1"/>
</dbReference>
<proteinExistence type="predicted"/>
<gene>
    <name evidence="1" type="ORF">BpHYR1_004749</name>
</gene>
<evidence type="ECO:0000313" key="1">
    <source>
        <dbReference type="EMBL" id="RNA00383.1"/>
    </source>
</evidence>